<reference evidence="1" key="1">
    <citation type="journal article" date="2020" name="Fungal Divers.">
        <title>Resolving the Mortierellaceae phylogeny through synthesis of multi-gene phylogenetics and phylogenomics.</title>
        <authorList>
            <person name="Vandepol N."/>
            <person name="Liber J."/>
            <person name="Desiro A."/>
            <person name="Na H."/>
            <person name="Kennedy M."/>
            <person name="Barry K."/>
            <person name="Grigoriev I.V."/>
            <person name="Miller A.N."/>
            <person name="O'Donnell K."/>
            <person name="Stajich J.E."/>
            <person name="Bonito G."/>
        </authorList>
    </citation>
    <scope>NUCLEOTIDE SEQUENCE</scope>
    <source>
        <strain evidence="1">KOD948</strain>
    </source>
</reference>
<gene>
    <name evidence="1" type="ORF">BG011_003099</name>
</gene>
<dbReference type="EMBL" id="JAAAJA010002089">
    <property type="protein sequence ID" value="KAG0243553.1"/>
    <property type="molecule type" value="Genomic_DNA"/>
</dbReference>
<evidence type="ECO:0000313" key="2">
    <source>
        <dbReference type="Proteomes" id="UP000726737"/>
    </source>
</evidence>
<proteinExistence type="predicted"/>
<name>A0A9P6PE46_9FUNG</name>
<comment type="caution">
    <text evidence="1">The sequence shown here is derived from an EMBL/GenBank/DDBJ whole genome shotgun (WGS) entry which is preliminary data.</text>
</comment>
<evidence type="ECO:0000313" key="1">
    <source>
        <dbReference type="EMBL" id="KAG0243553.1"/>
    </source>
</evidence>
<organism evidence="1 2">
    <name type="scientific">Mortierella polycephala</name>
    <dbReference type="NCBI Taxonomy" id="41804"/>
    <lineage>
        <taxon>Eukaryota</taxon>
        <taxon>Fungi</taxon>
        <taxon>Fungi incertae sedis</taxon>
        <taxon>Mucoromycota</taxon>
        <taxon>Mortierellomycotina</taxon>
        <taxon>Mortierellomycetes</taxon>
        <taxon>Mortierellales</taxon>
        <taxon>Mortierellaceae</taxon>
        <taxon>Mortierella</taxon>
    </lineage>
</organism>
<dbReference type="AlphaFoldDB" id="A0A9P6PE46"/>
<sequence>VLPGNHPGRRPILSDADKRLMKRQLLTGSCKTAADLFKLIQQTGKAISYWTVRNHLRKLGFRTRRKVKKPHL</sequence>
<accession>A0A9P6PE46</accession>
<feature type="non-terminal residue" evidence="1">
    <location>
        <position position="72"/>
    </location>
</feature>
<evidence type="ECO:0008006" key="3">
    <source>
        <dbReference type="Google" id="ProtNLM"/>
    </source>
</evidence>
<feature type="non-terminal residue" evidence="1">
    <location>
        <position position="1"/>
    </location>
</feature>
<dbReference type="OrthoDB" id="2205746at2759"/>
<protein>
    <recommendedName>
        <fullName evidence="3">Transposase</fullName>
    </recommendedName>
</protein>
<dbReference type="Proteomes" id="UP000726737">
    <property type="component" value="Unassembled WGS sequence"/>
</dbReference>
<keyword evidence="2" id="KW-1185">Reference proteome</keyword>